<dbReference type="PANTHER" id="PTHR32322:SF9">
    <property type="entry name" value="AMINO-ACID METABOLITE EFFLUX PUMP-RELATED"/>
    <property type="match status" value="1"/>
</dbReference>
<dbReference type="GO" id="GO:0016020">
    <property type="term" value="C:membrane"/>
    <property type="evidence" value="ECO:0007669"/>
    <property type="project" value="UniProtKB-SubCell"/>
</dbReference>
<evidence type="ECO:0000259" key="6">
    <source>
        <dbReference type="Pfam" id="PF00892"/>
    </source>
</evidence>
<dbReference type="InterPro" id="IPR050638">
    <property type="entry name" value="AA-Vitamin_Transporters"/>
</dbReference>
<dbReference type="Proteomes" id="UP000000366">
    <property type="component" value="Chromosome"/>
</dbReference>
<feature type="transmembrane region" description="Helical" evidence="5">
    <location>
        <begin position="239"/>
        <end position="258"/>
    </location>
</feature>
<feature type="transmembrane region" description="Helical" evidence="5">
    <location>
        <begin position="264"/>
        <end position="283"/>
    </location>
</feature>
<keyword evidence="3 5" id="KW-1133">Transmembrane helix</keyword>
<dbReference type="eggNOG" id="COG0697">
    <property type="taxonomic scope" value="Bacteria"/>
</dbReference>
<sequence>MPLPHLLLALAVVAVWGTNFVVIKWGLAELPPLLFTTLRFALSAFPLLLFIKRPAVPWHKLAGFGALHGLGLFGLMLYAMRADISPGLASLVIQTQVFFTIVLAMLLDGERPRLLQGLALGLAVTGMALIAGHIDQHSITALGLVLVLTAALCWAGANMVARSVGRVDMLGFMVWISVFAAPALALLSLLIEGPARIATSLSQASAGAWAAVAWQALGNTLFGYGAWNWLLARHPAATVAPAALLVPVFGMAASSLLLGESLPGWKLGATALVLGGLALNTLASRATRRAATSERFTESVS</sequence>
<gene>
    <name evidence="7" type="ordered locus">Mpe_A3679</name>
</gene>
<dbReference type="InterPro" id="IPR037185">
    <property type="entry name" value="EmrE-like"/>
</dbReference>
<organism evidence="7 8">
    <name type="scientific">Methylibium petroleiphilum (strain ATCC BAA-1232 / LMG 22953 / PM1)</name>
    <dbReference type="NCBI Taxonomy" id="420662"/>
    <lineage>
        <taxon>Bacteria</taxon>
        <taxon>Pseudomonadati</taxon>
        <taxon>Pseudomonadota</taxon>
        <taxon>Betaproteobacteria</taxon>
        <taxon>Burkholderiales</taxon>
        <taxon>Sphaerotilaceae</taxon>
        <taxon>Methylibium</taxon>
    </lineage>
</organism>
<dbReference type="AlphaFoldDB" id="A2SM43"/>
<proteinExistence type="predicted"/>
<evidence type="ECO:0000256" key="2">
    <source>
        <dbReference type="ARBA" id="ARBA00022692"/>
    </source>
</evidence>
<evidence type="ECO:0000256" key="3">
    <source>
        <dbReference type="ARBA" id="ARBA00022989"/>
    </source>
</evidence>
<evidence type="ECO:0000256" key="1">
    <source>
        <dbReference type="ARBA" id="ARBA00004141"/>
    </source>
</evidence>
<feature type="transmembrane region" description="Helical" evidence="5">
    <location>
        <begin position="87"/>
        <end position="107"/>
    </location>
</feature>
<evidence type="ECO:0000313" key="8">
    <source>
        <dbReference type="Proteomes" id="UP000000366"/>
    </source>
</evidence>
<dbReference type="RefSeq" id="WP_011831252.1">
    <property type="nucleotide sequence ID" value="NC_008825.1"/>
</dbReference>
<reference evidence="7 8" key="1">
    <citation type="journal article" date="2007" name="J. Bacteriol.">
        <title>Whole-genome analysis of the methyl tert-butyl ether-degrading beta-proteobacterium Methylibium petroleiphilum PM1.</title>
        <authorList>
            <person name="Kane S.R."/>
            <person name="Chakicherla A.Y."/>
            <person name="Chain P.S.G."/>
            <person name="Schmidt R."/>
            <person name="Shin M.W."/>
            <person name="Legler T.C."/>
            <person name="Scow K.M."/>
            <person name="Larimer F.W."/>
            <person name="Lucas S.M."/>
            <person name="Richardson P.M."/>
            <person name="Hristova K.R."/>
        </authorList>
    </citation>
    <scope>NUCLEOTIDE SEQUENCE [LARGE SCALE GENOMIC DNA]</scope>
    <source>
        <strain evidence="8">ATCC BAA-1232 / LMG 22953 / PM1</strain>
    </source>
</reference>
<keyword evidence="4 5" id="KW-0472">Membrane</keyword>
<dbReference type="HOGENOM" id="CLU_033863_20_1_4"/>
<dbReference type="STRING" id="420662.Mpe_A3679"/>
<keyword evidence="8" id="KW-1185">Reference proteome</keyword>
<dbReference type="PANTHER" id="PTHR32322">
    <property type="entry name" value="INNER MEMBRANE TRANSPORTER"/>
    <property type="match status" value="1"/>
</dbReference>
<dbReference type="Pfam" id="PF00892">
    <property type="entry name" value="EamA"/>
    <property type="match status" value="2"/>
</dbReference>
<feature type="transmembrane region" description="Helical" evidence="5">
    <location>
        <begin position="206"/>
        <end position="227"/>
    </location>
</feature>
<dbReference type="InterPro" id="IPR000620">
    <property type="entry name" value="EamA_dom"/>
</dbReference>
<protein>
    <submittedName>
        <fullName evidence="7">Putative integral membrane protein</fullName>
    </submittedName>
</protein>
<keyword evidence="2 5" id="KW-0812">Transmembrane</keyword>
<feature type="transmembrane region" description="Helical" evidence="5">
    <location>
        <begin position="114"/>
        <end position="133"/>
    </location>
</feature>
<evidence type="ECO:0000256" key="4">
    <source>
        <dbReference type="ARBA" id="ARBA00023136"/>
    </source>
</evidence>
<feature type="domain" description="EamA" evidence="6">
    <location>
        <begin position="6"/>
        <end position="131"/>
    </location>
</feature>
<feature type="domain" description="EamA" evidence="6">
    <location>
        <begin position="142"/>
        <end position="281"/>
    </location>
</feature>
<name>A2SM43_METPP</name>
<dbReference type="EMBL" id="CP000555">
    <property type="protein sequence ID" value="ABM96632.1"/>
    <property type="molecule type" value="Genomic_DNA"/>
</dbReference>
<comment type="subcellular location">
    <subcellularLocation>
        <location evidence="1">Membrane</location>
        <topology evidence="1">Multi-pass membrane protein</topology>
    </subcellularLocation>
</comment>
<feature type="transmembrane region" description="Helical" evidence="5">
    <location>
        <begin position="169"/>
        <end position="191"/>
    </location>
</feature>
<feature type="transmembrane region" description="Helical" evidence="5">
    <location>
        <begin position="33"/>
        <end position="51"/>
    </location>
</feature>
<evidence type="ECO:0000256" key="5">
    <source>
        <dbReference type="SAM" id="Phobius"/>
    </source>
</evidence>
<evidence type="ECO:0000313" key="7">
    <source>
        <dbReference type="EMBL" id="ABM96632.1"/>
    </source>
</evidence>
<accession>A2SM43</accession>
<dbReference type="KEGG" id="mpt:Mpe_A3679"/>
<feature type="transmembrane region" description="Helical" evidence="5">
    <location>
        <begin position="63"/>
        <end position="81"/>
    </location>
</feature>
<dbReference type="SUPFAM" id="SSF103481">
    <property type="entry name" value="Multidrug resistance efflux transporter EmrE"/>
    <property type="match status" value="2"/>
</dbReference>
<feature type="transmembrane region" description="Helical" evidence="5">
    <location>
        <begin position="139"/>
        <end position="157"/>
    </location>
</feature>